<reference evidence="6 7" key="1">
    <citation type="submission" date="2015-05" db="EMBL/GenBank/DDBJ databases">
        <title>Photobacterium galathea sp. nov.</title>
        <authorList>
            <person name="Machado H."/>
            <person name="Gram L."/>
        </authorList>
    </citation>
    <scope>NUCLEOTIDE SEQUENCE [LARGE SCALE GENOMIC DNA]</scope>
    <source>
        <strain evidence="6 7">DSM 22954</strain>
    </source>
</reference>
<dbReference type="GO" id="GO:0016020">
    <property type="term" value="C:membrane"/>
    <property type="evidence" value="ECO:0007669"/>
    <property type="project" value="UniProtKB-SubCell"/>
</dbReference>
<dbReference type="RefSeq" id="WP_047885035.1">
    <property type="nucleotide sequence ID" value="NZ_LDOU01000007.1"/>
</dbReference>
<dbReference type="STRING" id="320778.ABT57_09760"/>
<gene>
    <name evidence="6" type="ORF">ABT57_09760</name>
</gene>
<dbReference type="InterPro" id="IPR047662">
    <property type="entry name" value="SemiSWEET"/>
</dbReference>
<evidence type="ECO:0000256" key="2">
    <source>
        <dbReference type="ARBA" id="ARBA00022692"/>
    </source>
</evidence>
<dbReference type="Gene3D" id="1.20.1280.290">
    <property type="match status" value="1"/>
</dbReference>
<dbReference type="PATRIC" id="fig|320778.3.peg.2128"/>
<dbReference type="Pfam" id="PF04193">
    <property type="entry name" value="PQ-loop"/>
    <property type="match status" value="1"/>
</dbReference>
<organism evidence="6 7">
    <name type="scientific">Photobacterium ganghwense</name>
    <dbReference type="NCBI Taxonomy" id="320778"/>
    <lineage>
        <taxon>Bacteria</taxon>
        <taxon>Pseudomonadati</taxon>
        <taxon>Pseudomonadota</taxon>
        <taxon>Gammaproteobacteria</taxon>
        <taxon>Vibrionales</taxon>
        <taxon>Vibrionaceae</taxon>
        <taxon>Photobacterium</taxon>
    </lineage>
</organism>
<name>A0A0J1HEA6_9GAMM</name>
<evidence type="ECO:0000313" key="6">
    <source>
        <dbReference type="EMBL" id="KLV09946.1"/>
    </source>
</evidence>
<evidence type="ECO:0008006" key="8">
    <source>
        <dbReference type="Google" id="ProtNLM"/>
    </source>
</evidence>
<protein>
    <recommendedName>
        <fullName evidence="8">Glutathione synthetase</fullName>
    </recommendedName>
</protein>
<comment type="caution">
    <text evidence="6">The sequence shown here is derived from an EMBL/GenBank/DDBJ whole genome shotgun (WGS) entry which is preliminary data.</text>
</comment>
<evidence type="ECO:0000256" key="4">
    <source>
        <dbReference type="ARBA" id="ARBA00023136"/>
    </source>
</evidence>
<dbReference type="AlphaFoldDB" id="A0A0J1HEA6"/>
<evidence type="ECO:0000256" key="1">
    <source>
        <dbReference type="ARBA" id="ARBA00004141"/>
    </source>
</evidence>
<dbReference type="EMBL" id="LDOU01000007">
    <property type="protein sequence ID" value="KLV09946.1"/>
    <property type="molecule type" value="Genomic_DNA"/>
</dbReference>
<dbReference type="Proteomes" id="UP000035909">
    <property type="component" value="Unassembled WGS sequence"/>
</dbReference>
<comment type="subcellular location">
    <subcellularLocation>
        <location evidence="1">Membrane</location>
        <topology evidence="1">Multi-pass membrane protein</topology>
    </subcellularLocation>
</comment>
<accession>A0A0J1HEA6</accession>
<evidence type="ECO:0000256" key="5">
    <source>
        <dbReference type="SAM" id="Phobius"/>
    </source>
</evidence>
<proteinExistence type="predicted"/>
<dbReference type="GO" id="GO:0051119">
    <property type="term" value="F:sugar transmembrane transporter activity"/>
    <property type="evidence" value="ECO:0007669"/>
    <property type="project" value="InterPro"/>
</dbReference>
<feature type="transmembrane region" description="Helical" evidence="5">
    <location>
        <begin position="40"/>
        <end position="59"/>
    </location>
</feature>
<dbReference type="OrthoDB" id="122062at2"/>
<keyword evidence="4 5" id="KW-0472">Membrane</keyword>
<dbReference type="InterPro" id="IPR006603">
    <property type="entry name" value="PQ-loop_rpt"/>
</dbReference>
<keyword evidence="2 5" id="KW-0812">Transmembrane</keyword>
<keyword evidence="3 5" id="KW-1133">Transmembrane helix</keyword>
<sequence length="93" mass="10319">MIAVDKISLVGYGAAICTTCSFIPQVWQVIQSRNTESISLLMYCIFVFGVFLWCVYGVVVRDLPLIMANLITLILSGLILAMKLRDTTSKVDN</sequence>
<dbReference type="NCBIfam" id="NF037968">
    <property type="entry name" value="SemiSWEET_2"/>
    <property type="match status" value="1"/>
</dbReference>
<feature type="transmembrane region" description="Helical" evidence="5">
    <location>
        <begin position="65"/>
        <end position="84"/>
    </location>
</feature>
<keyword evidence="7" id="KW-1185">Reference proteome</keyword>
<evidence type="ECO:0000313" key="7">
    <source>
        <dbReference type="Proteomes" id="UP000035909"/>
    </source>
</evidence>
<evidence type="ECO:0000256" key="3">
    <source>
        <dbReference type="ARBA" id="ARBA00022989"/>
    </source>
</evidence>